<evidence type="ECO:0000313" key="2">
    <source>
        <dbReference type="EMBL" id="GES95714.1"/>
    </source>
</evidence>
<organism evidence="2 3">
    <name type="scientific">Rhizophagus clarus</name>
    <dbReference type="NCBI Taxonomy" id="94130"/>
    <lineage>
        <taxon>Eukaryota</taxon>
        <taxon>Fungi</taxon>
        <taxon>Fungi incertae sedis</taxon>
        <taxon>Mucoromycota</taxon>
        <taxon>Glomeromycotina</taxon>
        <taxon>Glomeromycetes</taxon>
        <taxon>Glomerales</taxon>
        <taxon>Glomeraceae</taxon>
        <taxon>Rhizophagus</taxon>
    </lineage>
</organism>
<proteinExistence type="predicted"/>
<sequence length="158" mass="17818">MVIDESTSQPSEPIRNQNDDAISDVNPSDVTKKSKNKRSWKSKAKSANKSKSNVDQQNGDTSSNKQKKQSKLVKKITDTNAVMKVLIGYKPGDKEKDQIHDIMVYDIPVLKNPKQILEEFKVWAQFEHGISVEEIPSSIYGYSGLHDARQPLEGWETS</sequence>
<dbReference type="AlphaFoldDB" id="A0A8H3M2W9"/>
<gene>
    <name evidence="2" type="ORF">RCL2_002237600</name>
</gene>
<dbReference type="OrthoDB" id="10651828at2759"/>
<feature type="compositionally biased region" description="Basic residues" evidence="1">
    <location>
        <begin position="33"/>
        <end position="48"/>
    </location>
</feature>
<protein>
    <submittedName>
        <fullName evidence="2">Uncharacterized protein</fullName>
    </submittedName>
</protein>
<dbReference type="EMBL" id="BLAL01000244">
    <property type="protein sequence ID" value="GES95714.1"/>
    <property type="molecule type" value="Genomic_DNA"/>
</dbReference>
<accession>A0A8H3M2W9</accession>
<comment type="caution">
    <text evidence="2">The sequence shown here is derived from an EMBL/GenBank/DDBJ whole genome shotgun (WGS) entry which is preliminary data.</text>
</comment>
<feature type="compositionally biased region" description="Basic residues" evidence="1">
    <location>
        <begin position="65"/>
        <end position="74"/>
    </location>
</feature>
<reference evidence="2" key="1">
    <citation type="submission" date="2019-10" db="EMBL/GenBank/DDBJ databases">
        <title>Conservation and host-specific expression of non-tandemly repeated heterogenous ribosome RNA gene in arbuscular mycorrhizal fungi.</title>
        <authorList>
            <person name="Maeda T."/>
            <person name="Kobayashi Y."/>
            <person name="Nakagawa T."/>
            <person name="Ezawa T."/>
            <person name="Yamaguchi K."/>
            <person name="Bino T."/>
            <person name="Nishimoto Y."/>
            <person name="Shigenobu S."/>
            <person name="Kawaguchi M."/>
        </authorList>
    </citation>
    <scope>NUCLEOTIDE SEQUENCE</scope>
    <source>
        <strain evidence="2">HR1</strain>
    </source>
</reference>
<dbReference type="Proteomes" id="UP000615446">
    <property type="component" value="Unassembled WGS sequence"/>
</dbReference>
<feature type="compositionally biased region" description="Polar residues" evidence="1">
    <location>
        <begin position="1"/>
        <end position="29"/>
    </location>
</feature>
<evidence type="ECO:0000313" key="3">
    <source>
        <dbReference type="Proteomes" id="UP000615446"/>
    </source>
</evidence>
<evidence type="ECO:0000256" key="1">
    <source>
        <dbReference type="SAM" id="MobiDB-lite"/>
    </source>
</evidence>
<feature type="region of interest" description="Disordered" evidence="1">
    <location>
        <begin position="1"/>
        <end position="74"/>
    </location>
</feature>
<name>A0A8H3M2W9_9GLOM</name>